<protein>
    <submittedName>
        <fullName evidence="1">Class I SAM-dependent methyltransferase</fullName>
        <ecNumber evidence="1">2.1.1.-</ecNumber>
    </submittedName>
</protein>
<sequence>MLFVHIEERKFFSCTKCKAILLHPLHYLSPEEEKERYLLHQNDIHDIGYQNFVSPIVQSISKEYNANHTGLDFGSGSGPVITSLLTEKGYNIITYDPFFDPNNSTLENKYDYIVCCEVMEHFYNPSREFSLLFSLLNPGGKLYCKTSLYNKNIDFRSWWYKNDPTHVFFYTKDTLLWIKNRFKFKLLEIREDLIIFGN</sequence>
<dbReference type="Pfam" id="PF13489">
    <property type="entry name" value="Methyltransf_23"/>
    <property type="match status" value="1"/>
</dbReference>
<dbReference type="Proteomes" id="UP001597344">
    <property type="component" value="Unassembled WGS sequence"/>
</dbReference>
<gene>
    <name evidence="1" type="ORF">ACFSJT_17740</name>
</gene>
<keyword evidence="2" id="KW-1185">Reference proteome</keyword>
<evidence type="ECO:0000313" key="1">
    <source>
        <dbReference type="EMBL" id="MFD2188654.1"/>
    </source>
</evidence>
<name>A0ABW5B027_9FLAO</name>
<dbReference type="EMBL" id="JBHUHY010000017">
    <property type="protein sequence ID" value="MFD2188654.1"/>
    <property type="molecule type" value="Genomic_DNA"/>
</dbReference>
<proteinExistence type="predicted"/>
<dbReference type="EC" id="2.1.1.-" evidence="1"/>
<keyword evidence="1" id="KW-0489">Methyltransferase</keyword>
<keyword evidence="1" id="KW-0808">Transferase</keyword>
<comment type="caution">
    <text evidence="1">The sequence shown here is derived from an EMBL/GenBank/DDBJ whole genome shotgun (WGS) entry which is preliminary data.</text>
</comment>
<dbReference type="GO" id="GO:0008168">
    <property type="term" value="F:methyltransferase activity"/>
    <property type="evidence" value="ECO:0007669"/>
    <property type="project" value="UniProtKB-KW"/>
</dbReference>
<organism evidence="1 2">
    <name type="scientific">Aquimarina celericrescens</name>
    <dbReference type="NCBI Taxonomy" id="1964542"/>
    <lineage>
        <taxon>Bacteria</taxon>
        <taxon>Pseudomonadati</taxon>
        <taxon>Bacteroidota</taxon>
        <taxon>Flavobacteriia</taxon>
        <taxon>Flavobacteriales</taxon>
        <taxon>Flavobacteriaceae</taxon>
        <taxon>Aquimarina</taxon>
    </lineage>
</organism>
<evidence type="ECO:0000313" key="2">
    <source>
        <dbReference type="Proteomes" id="UP001597344"/>
    </source>
</evidence>
<dbReference type="GO" id="GO:0032259">
    <property type="term" value="P:methylation"/>
    <property type="evidence" value="ECO:0007669"/>
    <property type="project" value="UniProtKB-KW"/>
</dbReference>
<reference evidence="2" key="1">
    <citation type="journal article" date="2019" name="Int. J. Syst. Evol. Microbiol.">
        <title>The Global Catalogue of Microorganisms (GCM) 10K type strain sequencing project: providing services to taxonomists for standard genome sequencing and annotation.</title>
        <authorList>
            <consortium name="The Broad Institute Genomics Platform"/>
            <consortium name="The Broad Institute Genome Sequencing Center for Infectious Disease"/>
            <person name="Wu L."/>
            <person name="Ma J."/>
        </authorList>
    </citation>
    <scope>NUCLEOTIDE SEQUENCE [LARGE SCALE GENOMIC DNA]</scope>
    <source>
        <strain evidence="2">DT92</strain>
    </source>
</reference>
<dbReference type="InterPro" id="IPR029063">
    <property type="entry name" value="SAM-dependent_MTases_sf"/>
</dbReference>
<accession>A0ABW5B027</accession>
<dbReference type="SUPFAM" id="SSF53335">
    <property type="entry name" value="S-adenosyl-L-methionine-dependent methyltransferases"/>
    <property type="match status" value="1"/>
</dbReference>
<dbReference type="Gene3D" id="3.40.50.150">
    <property type="entry name" value="Vaccinia Virus protein VP39"/>
    <property type="match status" value="1"/>
</dbReference>